<keyword evidence="3" id="KW-1185">Reference proteome</keyword>
<comment type="caution">
    <text evidence="2">The sequence shown here is derived from an EMBL/GenBank/DDBJ whole genome shotgun (WGS) entry which is preliminary data.</text>
</comment>
<evidence type="ECO:0000313" key="3">
    <source>
        <dbReference type="Proteomes" id="UP000597762"/>
    </source>
</evidence>
<protein>
    <submittedName>
        <fullName evidence="2">Uncharacterized protein</fullName>
    </submittedName>
</protein>
<name>A0A812D6H6_ACAPH</name>
<evidence type="ECO:0000256" key="1">
    <source>
        <dbReference type="SAM" id="Phobius"/>
    </source>
</evidence>
<feature type="transmembrane region" description="Helical" evidence="1">
    <location>
        <begin position="64"/>
        <end position="90"/>
    </location>
</feature>
<gene>
    <name evidence="2" type="ORF">SPHA_46986</name>
</gene>
<reference evidence="2" key="1">
    <citation type="submission" date="2021-01" db="EMBL/GenBank/DDBJ databases">
        <authorList>
            <person name="Li R."/>
            <person name="Bekaert M."/>
        </authorList>
    </citation>
    <scope>NUCLEOTIDE SEQUENCE</scope>
    <source>
        <strain evidence="2">Farmed</strain>
    </source>
</reference>
<feature type="transmembrane region" description="Helical" evidence="1">
    <location>
        <begin position="110"/>
        <end position="131"/>
    </location>
</feature>
<dbReference type="AlphaFoldDB" id="A0A812D6H6"/>
<keyword evidence="1" id="KW-0472">Membrane</keyword>
<proteinExistence type="predicted"/>
<organism evidence="2 3">
    <name type="scientific">Acanthosepion pharaonis</name>
    <name type="common">Pharaoh cuttlefish</name>
    <name type="synonym">Sepia pharaonis</name>
    <dbReference type="NCBI Taxonomy" id="158019"/>
    <lineage>
        <taxon>Eukaryota</taxon>
        <taxon>Metazoa</taxon>
        <taxon>Spiralia</taxon>
        <taxon>Lophotrochozoa</taxon>
        <taxon>Mollusca</taxon>
        <taxon>Cephalopoda</taxon>
        <taxon>Coleoidea</taxon>
        <taxon>Decapodiformes</taxon>
        <taxon>Sepiida</taxon>
        <taxon>Sepiina</taxon>
        <taxon>Sepiidae</taxon>
        <taxon>Acanthosepion</taxon>
    </lineage>
</organism>
<keyword evidence="1" id="KW-1133">Transmembrane helix</keyword>
<dbReference type="EMBL" id="CAHIKZ030002519">
    <property type="protein sequence ID" value="CAE1288219.1"/>
    <property type="molecule type" value="Genomic_DNA"/>
</dbReference>
<keyword evidence="1" id="KW-0812">Transmembrane</keyword>
<sequence length="159" mass="18206">MIHPDNSIFILFVPHTIICQWAEAIPSSLSRYTLSSSLCFAFFLPPFSSVDSSASNPTYCNRDVYFLPLFGFLLSFLLLLYTIQLITEVYTFFSVFPFLSLHNSTCNRGILYSSLWISVFFSLYNSTWGLLNRNTSCLELLGLNWISFITIKCVLSFHS</sequence>
<accession>A0A812D6H6</accession>
<evidence type="ECO:0000313" key="2">
    <source>
        <dbReference type="EMBL" id="CAE1288219.1"/>
    </source>
</evidence>
<dbReference type="Proteomes" id="UP000597762">
    <property type="component" value="Unassembled WGS sequence"/>
</dbReference>